<feature type="transmembrane region" description="Helical" evidence="1">
    <location>
        <begin position="197"/>
        <end position="214"/>
    </location>
</feature>
<feature type="domain" description="Fatty acid desaturase" evidence="2">
    <location>
        <begin position="82"/>
        <end position="303"/>
    </location>
</feature>
<keyword evidence="1" id="KW-1133">Transmembrane helix</keyword>
<evidence type="ECO:0000256" key="1">
    <source>
        <dbReference type="SAM" id="Phobius"/>
    </source>
</evidence>
<gene>
    <name evidence="3" type="ORF">IPN02_13080</name>
</gene>
<sequence length="326" mass="36250">MAVTAAPINDPTRQTLVPPASALPDVLPTEVLTASGKAKAPLRDDLRRIASYRNVGTVLGLWAAIAGAWALAFRWGQPVGYAALFVGMGPAFARLAILAHEAAHRLLFRNRRANDLVGRWLLASPAFVPFELYRRSHFAHHREEFGPGEPDTALYSGYPITKASWRRKLTRDALGSSGWKNLKPLLTSLRSAQGRRIGGTILAVQAVIWVATALATGAWWAYPVLWLAPWMTVWRVLNRLRAIAEHGGMERSKDRRRTTHHVGQSRLASCWVVPYNTGWHLAHHTDMGVPWRNLPRFHAELVAAGWVTPEAPYPTYRAFWRAASSG</sequence>
<dbReference type="GO" id="GO:0046513">
    <property type="term" value="P:ceramide biosynthetic process"/>
    <property type="evidence" value="ECO:0007669"/>
    <property type="project" value="TreeGrafter"/>
</dbReference>
<accession>A0A936TGH9</accession>
<dbReference type="PANTHER" id="PTHR12879">
    <property type="entry name" value="SPHINGOLIPID DELTA 4 DESATURASE/C-4 HYDROXYLASE PROTEIN DES2"/>
    <property type="match status" value="1"/>
</dbReference>
<proteinExistence type="predicted"/>
<dbReference type="AlphaFoldDB" id="A0A936TGH9"/>
<dbReference type="Proteomes" id="UP000727993">
    <property type="component" value="Unassembled WGS sequence"/>
</dbReference>
<feature type="transmembrane region" description="Helical" evidence="1">
    <location>
        <begin position="79"/>
        <end position="99"/>
    </location>
</feature>
<keyword evidence="1" id="KW-0812">Transmembrane</keyword>
<protein>
    <submittedName>
        <fullName evidence="3">Fatty acid desaturase</fullName>
    </submittedName>
</protein>
<dbReference type="EMBL" id="JADJZA010000007">
    <property type="protein sequence ID" value="MBK9297735.1"/>
    <property type="molecule type" value="Genomic_DNA"/>
</dbReference>
<reference evidence="3 4" key="1">
    <citation type="submission" date="2020-10" db="EMBL/GenBank/DDBJ databases">
        <title>Connecting structure to function with the recovery of over 1000 high-quality activated sludge metagenome-assembled genomes encoding full-length rRNA genes using long-read sequencing.</title>
        <authorList>
            <person name="Singleton C.M."/>
            <person name="Petriglieri F."/>
            <person name="Kristensen J.M."/>
            <person name="Kirkegaard R.H."/>
            <person name="Michaelsen T.Y."/>
            <person name="Andersen M.H."/>
            <person name="Karst S.M."/>
            <person name="Dueholm M.S."/>
            <person name="Nielsen P.H."/>
            <person name="Albertsen M."/>
        </authorList>
    </citation>
    <scope>NUCLEOTIDE SEQUENCE [LARGE SCALE GENOMIC DNA]</scope>
    <source>
        <strain evidence="3">Lyne_18-Q3-R50-59_MAXAC.006</strain>
    </source>
</reference>
<dbReference type="GO" id="GO:0016020">
    <property type="term" value="C:membrane"/>
    <property type="evidence" value="ECO:0007669"/>
    <property type="project" value="GOC"/>
</dbReference>
<evidence type="ECO:0000313" key="4">
    <source>
        <dbReference type="Proteomes" id="UP000727993"/>
    </source>
</evidence>
<dbReference type="Pfam" id="PF00487">
    <property type="entry name" value="FA_desaturase"/>
    <property type="match status" value="1"/>
</dbReference>
<evidence type="ECO:0000313" key="3">
    <source>
        <dbReference type="EMBL" id="MBK9297735.1"/>
    </source>
</evidence>
<dbReference type="InterPro" id="IPR005804">
    <property type="entry name" value="FA_desaturase_dom"/>
</dbReference>
<dbReference type="GO" id="GO:0042284">
    <property type="term" value="F:sphingolipid delta-4 desaturase activity"/>
    <property type="evidence" value="ECO:0007669"/>
    <property type="project" value="TreeGrafter"/>
</dbReference>
<evidence type="ECO:0000259" key="2">
    <source>
        <dbReference type="Pfam" id="PF00487"/>
    </source>
</evidence>
<name>A0A936TGH9_9ACTN</name>
<comment type="caution">
    <text evidence="3">The sequence shown here is derived from an EMBL/GenBank/DDBJ whole genome shotgun (WGS) entry which is preliminary data.</text>
</comment>
<feature type="transmembrane region" description="Helical" evidence="1">
    <location>
        <begin position="52"/>
        <end position="73"/>
    </location>
</feature>
<organism evidence="3 4">
    <name type="scientific">Candidatus Neomicrothrix subdominans</name>
    <dbReference type="NCBI Taxonomy" id="2954438"/>
    <lineage>
        <taxon>Bacteria</taxon>
        <taxon>Bacillati</taxon>
        <taxon>Actinomycetota</taxon>
        <taxon>Acidimicrobiia</taxon>
        <taxon>Acidimicrobiales</taxon>
        <taxon>Microthrixaceae</taxon>
        <taxon>Candidatus Neomicrothrix</taxon>
    </lineage>
</organism>
<dbReference type="PANTHER" id="PTHR12879:SF8">
    <property type="entry name" value="SPHINGOLIPID DELTA(4)-DESATURASE DES1"/>
    <property type="match status" value="1"/>
</dbReference>
<keyword evidence="1" id="KW-0472">Membrane</keyword>